<feature type="signal peptide" evidence="2">
    <location>
        <begin position="1"/>
        <end position="18"/>
    </location>
</feature>
<dbReference type="PROSITE" id="PS51257">
    <property type="entry name" value="PROKAR_LIPOPROTEIN"/>
    <property type="match status" value="1"/>
</dbReference>
<feature type="domain" description="DUF7373" evidence="3">
    <location>
        <begin position="63"/>
        <end position="262"/>
    </location>
</feature>
<comment type="caution">
    <text evidence="5">The sequence shown here is derived from an EMBL/GenBank/DDBJ whole genome shotgun (WGS) entry which is preliminary data.</text>
</comment>
<sequence>MRVGTALLVALSTTAAMTACGSRDTDAAGGAPSSSSTAPAPPIVSADKLDVGKIPTAPRPPLGTAGQPGTGVVVDAQHMADYVVGPWDVDEAIVTPYLSGSFLLNGAQGLEQLGPTQIAAAAGKHAMINGFASARQETDKKVLVNAVLRFGDPEAAKAAAADMNGAAQEQPIQGKKPTPTTISGHDDAQASTYPFTARGSNATMDTIRSFTPHGPYVLMQLVQSADGLEAAADLVGKTVDAQGPAIDEFTPTAPNELANVPLDPTGLLARTIPGGTDTALTKNAVYTTRGALHFQSNPVGSKKLFDENGVDAVAMAQTNVYQAKDEAAAAHVADSFGVEVSTDGVSPADAVPNLPESRCLKFPSGFYCVAPAGRYAIEVQSPDLTQSHQLVAAQYVMLTAPR</sequence>
<evidence type="ECO:0000256" key="2">
    <source>
        <dbReference type="SAM" id="SignalP"/>
    </source>
</evidence>
<dbReference type="Pfam" id="PF24092">
    <property type="entry name" value="DUF7373_C"/>
    <property type="match status" value="1"/>
</dbReference>
<keyword evidence="2" id="KW-0732">Signal</keyword>
<gene>
    <name evidence="5" type="ORF">BEL07_17830</name>
</gene>
<dbReference type="InterPro" id="IPR055797">
    <property type="entry name" value="DUF7373"/>
</dbReference>
<reference evidence="5 6" key="1">
    <citation type="submission" date="2016-09" db="EMBL/GenBank/DDBJ databases">
        <title>genome sequence of Mycobacterium sp. 739 SCH.</title>
        <authorList>
            <person name="Greninger A.L."/>
            <person name="Qin X."/>
            <person name="Jerome K."/>
            <person name="Vora S."/>
            <person name="Quinn K."/>
        </authorList>
    </citation>
    <scope>NUCLEOTIDE SEQUENCE [LARGE SCALE GENOMIC DNA]</scope>
    <source>
        <strain evidence="5 6">SCH</strain>
    </source>
</reference>
<dbReference type="AlphaFoldDB" id="A0A1E8Q282"/>
<feature type="region of interest" description="Disordered" evidence="1">
    <location>
        <begin position="22"/>
        <end position="45"/>
    </location>
</feature>
<dbReference type="Pfam" id="PF24088">
    <property type="entry name" value="DUF7373"/>
    <property type="match status" value="1"/>
</dbReference>
<dbReference type="InterPro" id="IPR056463">
    <property type="entry name" value="DUF7373_C"/>
</dbReference>
<feature type="chain" id="PRO_5038377426" evidence="2">
    <location>
        <begin position="19"/>
        <end position="402"/>
    </location>
</feature>
<organism evidence="5 6">
    <name type="scientific">Mycolicibacterium grossiae</name>
    <dbReference type="NCBI Taxonomy" id="1552759"/>
    <lineage>
        <taxon>Bacteria</taxon>
        <taxon>Bacillati</taxon>
        <taxon>Actinomycetota</taxon>
        <taxon>Actinomycetes</taxon>
        <taxon>Mycobacteriales</taxon>
        <taxon>Mycobacteriaceae</taxon>
        <taxon>Mycolicibacterium</taxon>
    </lineage>
</organism>
<feature type="domain" description="DUF7373" evidence="4">
    <location>
        <begin position="267"/>
        <end position="398"/>
    </location>
</feature>
<protein>
    <submittedName>
        <fullName evidence="5">Uncharacterized protein</fullName>
    </submittedName>
</protein>
<keyword evidence="6" id="KW-1185">Reference proteome</keyword>
<evidence type="ECO:0000313" key="6">
    <source>
        <dbReference type="Proteomes" id="UP000178953"/>
    </source>
</evidence>
<evidence type="ECO:0000256" key="1">
    <source>
        <dbReference type="SAM" id="MobiDB-lite"/>
    </source>
</evidence>
<evidence type="ECO:0000259" key="3">
    <source>
        <dbReference type="Pfam" id="PF24088"/>
    </source>
</evidence>
<dbReference type="EMBL" id="MCHX01000041">
    <property type="protein sequence ID" value="OFJ52411.1"/>
    <property type="molecule type" value="Genomic_DNA"/>
</dbReference>
<feature type="compositionally biased region" description="Low complexity" evidence="1">
    <location>
        <begin position="27"/>
        <end position="38"/>
    </location>
</feature>
<feature type="region of interest" description="Disordered" evidence="1">
    <location>
        <begin position="166"/>
        <end position="197"/>
    </location>
</feature>
<dbReference type="Proteomes" id="UP000178953">
    <property type="component" value="Unassembled WGS sequence"/>
</dbReference>
<proteinExistence type="predicted"/>
<accession>A0A1E8Q282</accession>
<name>A0A1E8Q282_9MYCO</name>
<feature type="compositionally biased region" description="Polar residues" evidence="1">
    <location>
        <begin position="178"/>
        <end position="197"/>
    </location>
</feature>
<evidence type="ECO:0000313" key="5">
    <source>
        <dbReference type="EMBL" id="OFJ52411.1"/>
    </source>
</evidence>
<evidence type="ECO:0000259" key="4">
    <source>
        <dbReference type="Pfam" id="PF24092"/>
    </source>
</evidence>